<evidence type="ECO:0000256" key="7">
    <source>
        <dbReference type="RuleBase" id="RU003653"/>
    </source>
</evidence>
<dbReference type="GO" id="GO:0005829">
    <property type="term" value="C:cytosol"/>
    <property type="evidence" value="ECO:0007669"/>
    <property type="project" value="TreeGrafter"/>
</dbReference>
<keyword evidence="5 6" id="KW-0378">Hydrolase</keyword>
<feature type="binding site" evidence="6">
    <location>
        <position position="224"/>
    </location>
    <ligand>
        <name>a divalent metal cation</name>
        <dbReference type="ChEBI" id="CHEBI:60240"/>
        <label>2</label>
        <note>catalytic</note>
    </ligand>
</feature>
<comment type="function">
    <text evidence="1 6">Removes the N-terminal methionine from nascent proteins. The N-terminal methionine is often cleaved when the second residue in the primary sequence is small and uncharged (Met-Ala-, Cys, Gly, Pro, Ser, Thr, or Val). Requires deformylation of the N(alpha)-formylated initiator methionine before it can be hydrolyzed.</text>
</comment>
<dbReference type="Pfam" id="PF00557">
    <property type="entry name" value="Peptidase_M24"/>
    <property type="match status" value="1"/>
</dbReference>
<evidence type="ECO:0000313" key="10">
    <source>
        <dbReference type="Proteomes" id="UP000287171"/>
    </source>
</evidence>
<feature type="binding site" evidence="6">
    <location>
        <position position="124"/>
    </location>
    <ligand>
        <name>a divalent metal cation</name>
        <dbReference type="ChEBI" id="CHEBI:60240"/>
        <label>2</label>
        <note>catalytic</note>
    </ligand>
</feature>
<evidence type="ECO:0000259" key="8">
    <source>
        <dbReference type="Pfam" id="PF00557"/>
    </source>
</evidence>
<feature type="binding site" evidence="6">
    <location>
        <position position="255"/>
    </location>
    <ligand>
        <name>a divalent metal cation</name>
        <dbReference type="ChEBI" id="CHEBI:60240"/>
        <label>1</label>
    </ligand>
</feature>
<dbReference type="GO" id="GO:0046872">
    <property type="term" value="F:metal ion binding"/>
    <property type="evidence" value="ECO:0007669"/>
    <property type="project" value="UniProtKB-UniRule"/>
</dbReference>
<dbReference type="NCBIfam" id="TIGR00500">
    <property type="entry name" value="met_pdase_I"/>
    <property type="match status" value="1"/>
</dbReference>
<dbReference type="GO" id="GO:0070006">
    <property type="term" value="F:metalloaminopeptidase activity"/>
    <property type="evidence" value="ECO:0007669"/>
    <property type="project" value="UniProtKB-UniRule"/>
</dbReference>
<feature type="binding site" evidence="6">
    <location>
        <position position="255"/>
    </location>
    <ligand>
        <name>a divalent metal cation</name>
        <dbReference type="ChEBI" id="CHEBI:60240"/>
        <label>2</label>
        <note>catalytic</note>
    </ligand>
</feature>
<evidence type="ECO:0000256" key="1">
    <source>
        <dbReference type="ARBA" id="ARBA00002521"/>
    </source>
</evidence>
<dbReference type="PANTHER" id="PTHR43330:SF27">
    <property type="entry name" value="METHIONINE AMINOPEPTIDASE"/>
    <property type="match status" value="1"/>
</dbReference>
<dbReference type="SUPFAM" id="SSF55920">
    <property type="entry name" value="Creatinase/aminopeptidase"/>
    <property type="match status" value="1"/>
</dbReference>
<dbReference type="GO" id="GO:0004239">
    <property type="term" value="F:initiator methionyl aminopeptidase activity"/>
    <property type="evidence" value="ECO:0007669"/>
    <property type="project" value="UniProtKB-UniRule"/>
</dbReference>
<evidence type="ECO:0000313" key="9">
    <source>
        <dbReference type="EMBL" id="GCE25931.1"/>
    </source>
</evidence>
<dbReference type="EC" id="3.4.11.18" evidence="6 7"/>
<organism evidence="9 10">
    <name type="scientific">Dictyobacter alpinus</name>
    <dbReference type="NCBI Taxonomy" id="2014873"/>
    <lineage>
        <taxon>Bacteria</taxon>
        <taxon>Bacillati</taxon>
        <taxon>Chloroflexota</taxon>
        <taxon>Ktedonobacteria</taxon>
        <taxon>Ktedonobacterales</taxon>
        <taxon>Dictyobacteraceae</taxon>
        <taxon>Dictyobacter</taxon>
    </lineage>
</organism>
<comment type="caution">
    <text evidence="9">The sequence shown here is derived from an EMBL/GenBank/DDBJ whole genome shotgun (WGS) entry which is preliminary data.</text>
</comment>
<dbReference type="HAMAP" id="MF_01974">
    <property type="entry name" value="MetAP_1"/>
    <property type="match status" value="1"/>
</dbReference>
<dbReference type="InterPro" id="IPR000994">
    <property type="entry name" value="Pept_M24"/>
</dbReference>
<proteinExistence type="inferred from homology"/>
<sequence length="279" mass="30538">MQQTEDKEYMQERRQNLKSEAEIACMRQAGLLTWQAHQLAAAMLHPGVTTAEVNAAMESFMLEHGAEPLFKGVPSSTGNVPFPAAACISVNEELVHGIPGPRRLQEGDIVSIDTGVRYQGWCGDAAVTHAIGKIEDPTRRLLEVTEGTLRLAIELIPQCQWWSEVARELEAYVKRAGFAVVEGLVGHSIGREMWESPQVPNYFTLQYQALGDFVLQPGVVIAVEPMVTMTSKRVQTLGDHWTIVAQDGKPAAHFEHTLAITNSGVQILTAGPDGQAWAT</sequence>
<gene>
    <name evidence="9" type="primary">map_2</name>
    <name evidence="6" type="synonym">map</name>
    <name evidence="9" type="ORF">KDA_14150</name>
</gene>
<feature type="binding site" evidence="6">
    <location>
        <position position="96"/>
    </location>
    <ligand>
        <name>substrate</name>
    </ligand>
</feature>
<accession>A0A402B3K4</accession>
<dbReference type="PRINTS" id="PR00599">
    <property type="entry name" value="MAPEPTIDASE"/>
</dbReference>
<keyword evidence="10" id="KW-1185">Reference proteome</keyword>
<dbReference type="Gene3D" id="3.90.230.10">
    <property type="entry name" value="Creatinase/methionine aminopeptidase superfamily"/>
    <property type="match status" value="1"/>
</dbReference>
<dbReference type="EMBL" id="BIFT01000001">
    <property type="protein sequence ID" value="GCE25931.1"/>
    <property type="molecule type" value="Genomic_DNA"/>
</dbReference>
<evidence type="ECO:0000256" key="2">
    <source>
        <dbReference type="ARBA" id="ARBA00022438"/>
    </source>
</evidence>
<evidence type="ECO:0000256" key="4">
    <source>
        <dbReference type="ARBA" id="ARBA00022723"/>
    </source>
</evidence>
<dbReference type="InterPro" id="IPR001714">
    <property type="entry name" value="Pept_M24_MAP"/>
</dbReference>
<evidence type="ECO:0000256" key="3">
    <source>
        <dbReference type="ARBA" id="ARBA00022670"/>
    </source>
</evidence>
<comment type="caution">
    <text evidence="6">Lacks conserved residue(s) required for the propagation of feature annotation.</text>
</comment>
<comment type="catalytic activity">
    <reaction evidence="6 7">
        <text>Release of N-terminal amino acids, preferentially methionine, from peptides and arylamides.</text>
        <dbReference type="EC" id="3.4.11.18"/>
    </reaction>
</comment>
<keyword evidence="2 6" id="KW-0031">Aminopeptidase</keyword>
<keyword evidence="3 6" id="KW-0645">Protease</keyword>
<dbReference type="GO" id="GO:0006508">
    <property type="term" value="P:proteolysis"/>
    <property type="evidence" value="ECO:0007669"/>
    <property type="project" value="UniProtKB-KW"/>
</dbReference>
<feature type="domain" description="Peptidase M24" evidence="8">
    <location>
        <begin position="24"/>
        <end position="262"/>
    </location>
</feature>
<feature type="binding site" evidence="6">
    <location>
        <position position="113"/>
    </location>
    <ligand>
        <name>a divalent metal cation</name>
        <dbReference type="ChEBI" id="CHEBI:60240"/>
        <label>1</label>
    </ligand>
</feature>
<dbReference type="PANTHER" id="PTHR43330">
    <property type="entry name" value="METHIONINE AMINOPEPTIDASE"/>
    <property type="match status" value="1"/>
</dbReference>
<dbReference type="AlphaFoldDB" id="A0A402B3K4"/>
<feature type="binding site" evidence="6">
    <location>
        <position position="124"/>
    </location>
    <ligand>
        <name>a divalent metal cation</name>
        <dbReference type="ChEBI" id="CHEBI:60240"/>
        <label>1</label>
    </ligand>
</feature>
<dbReference type="InterPro" id="IPR002467">
    <property type="entry name" value="Pept_M24A_MAP1"/>
</dbReference>
<evidence type="ECO:0000256" key="5">
    <source>
        <dbReference type="ARBA" id="ARBA00022801"/>
    </source>
</evidence>
<dbReference type="InterPro" id="IPR036005">
    <property type="entry name" value="Creatinase/aminopeptidase-like"/>
</dbReference>
<protein>
    <recommendedName>
        <fullName evidence="6 7">Methionine aminopeptidase</fullName>
        <shortName evidence="6">MAP</shortName>
        <shortName evidence="6">MetAP</shortName>
        <ecNumber evidence="6 7">3.4.11.18</ecNumber>
    </recommendedName>
    <alternativeName>
        <fullName evidence="6">Peptidase M</fullName>
    </alternativeName>
</protein>
<name>A0A402B3K4_9CHLR</name>
<keyword evidence="4 6" id="KW-0479">Metal-binding</keyword>
<dbReference type="Proteomes" id="UP000287171">
    <property type="component" value="Unassembled WGS sequence"/>
</dbReference>
<feature type="binding site" evidence="6">
    <location>
        <position position="187"/>
    </location>
    <ligand>
        <name>a divalent metal cation</name>
        <dbReference type="ChEBI" id="CHEBI:60240"/>
        <label>2</label>
        <note>catalytic</note>
    </ligand>
</feature>
<comment type="cofactor">
    <cofactor evidence="6">
        <name>Co(2+)</name>
        <dbReference type="ChEBI" id="CHEBI:48828"/>
    </cofactor>
    <cofactor evidence="6">
        <name>Zn(2+)</name>
        <dbReference type="ChEBI" id="CHEBI:29105"/>
    </cofactor>
    <cofactor evidence="6">
        <name>Mn(2+)</name>
        <dbReference type="ChEBI" id="CHEBI:29035"/>
    </cofactor>
    <cofactor evidence="6">
        <name>Fe(2+)</name>
        <dbReference type="ChEBI" id="CHEBI:29033"/>
    </cofactor>
    <text evidence="6">Binds 2 divalent metal cations per subunit. Has a high-affinity and a low affinity metal-binding site. The true nature of the physiological cofactor is under debate. The enzyme is active with cobalt, zinc, manganese or divalent iron ions. Most likely, methionine aminopeptidases function as mononuclear Fe(2+)-metalloproteases under physiological conditions, and the catalytically relevant metal-binding site has been assigned to the histidine-containing high-affinity site.</text>
</comment>
<reference evidence="10" key="1">
    <citation type="submission" date="2018-12" db="EMBL/GenBank/DDBJ databases">
        <title>Tengunoibacter tsumagoiensis gen. nov., sp. nov., Dictyobacter kobayashii sp. nov., D. alpinus sp. nov., and D. joshuensis sp. nov. and description of Dictyobacteraceae fam. nov. within the order Ktedonobacterales isolated from Tengu-no-mugimeshi.</title>
        <authorList>
            <person name="Wang C.M."/>
            <person name="Zheng Y."/>
            <person name="Sakai Y."/>
            <person name="Toyoda A."/>
            <person name="Minakuchi Y."/>
            <person name="Abe K."/>
            <person name="Yokota A."/>
            <person name="Yabe S."/>
        </authorList>
    </citation>
    <scope>NUCLEOTIDE SEQUENCE [LARGE SCALE GENOMIC DNA]</scope>
    <source>
        <strain evidence="10">Uno16</strain>
    </source>
</reference>
<evidence type="ECO:0000256" key="6">
    <source>
        <dbReference type="HAMAP-Rule" id="MF_01974"/>
    </source>
</evidence>
<comment type="subunit">
    <text evidence="6">Monomer.</text>
</comment>
<comment type="similarity">
    <text evidence="6">Belongs to the peptidase M24A family. Methionine aminopeptidase type 1 subfamily.</text>
</comment>